<dbReference type="FunFam" id="3.30.70.100:FF:000040">
    <property type="entry name" value="Stress-response A/B barrel domain-containing protein HS1"/>
    <property type="match status" value="1"/>
</dbReference>
<name>B9RZW5_RICCO</name>
<accession>B9RZW5</accession>
<dbReference type="OrthoDB" id="1601230at2759"/>
<dbReference type="PROSITE" id="PS51502">
    <property type="entry name" value="S_R_A_B_BARREL"/>
    <property type="match status" value="1"/>
</dbReference>
<dbReference type="InterPro" id="IPR013097">
    <property type="entry name" value="Dabb"/>
</dbReference>
<dbReference type="InterPro" id="IPR011008">
    <property type="entry name" value="Dimeric_a/b-barrel"/>
</dbReference>
<gene>
    <name evidence="3" type="ORF">RCOM_1002430</name>
</gene>
<evidence type="ECO:0000313" key="3">
    <source>
        <dbReference type="EMBL" id="EEF43148.1"/>
    </source>
</evidence>
<dbReference type="SUPFAM" id="SSF54909">
    <property type="entry name" value="Dimeric alpha+beta barrel"/>
    <property type="match status" value="1"/>
</dbReference>
<dbReference type="SMART" id="SM00886">
    <property type="entry name" value="Dabb"/>
    <property type="match status" value="1"/>
</dbReference>
<dbReference type="InterPro" id="IPR044662">
    <property type="entry name" value="HS1/DABB1-like"/>
</dbReference>
<dbReference type="AlphaFoldDB" id="B9RZW5"/>
<dbReference type="PANTHER" id="PTHR33178">
    <property type="match status" value="1"/>
</dbReference>
<evidence type="ECO:0000259" key="2">
    <source>
        <dbReference type="PROSITE" id="PS51502"/>
    </source>
</evidence>
<dbReference type="STRING" id="3988.B9RZW5"/>
<sequence>MAEEVKEVHHLVMAKFKEDITPEKIEELIEGYANLVNLVPPMKAFHWGTDVSIENLNEGFTHIFHATIESREGLAEYVNHPAHIEFGNLMTPAMEKVIVVDFSPSLVQLQRE</sequence>
<dbReference type="eggNOG" id="ENOG502S12K">
    <property type="taxonomic scope" value="Eukaryota"/>
</dbReference>
<proteinExistence type="predicted"/>
<dbReference type="OMA" id="THIFEIT"/>
<dbReference type="KEGG" id="rcu:8261309"/>
<feature type="domain" description="Stress-response A/B barrel" evidence="2">
    <location>
        <begin position="8"/>
        <end position="102"/>
    </location>
</feature>
<comment type="subunit">
    <text evidence="1">Homodimer.</text>
</comment>
<dbReference type="Pfam" id="PF07876">
    <property type="entry name" value="Dabb"/>
    <property type="match status" value="1"/>
</dbReference>
<evidence type="ECO:0000256" key="1">
    <source>
        <dbReference type="ARBA" id="ARBA00011738"/>
    </source>
</evidence>
<evidence type="ECO:0000313" key="4">
    <source>
        <dbReference type="Proteomes" id="UP000008311"/>
    </source>
</evidence>
<dbReference type="Proteomes" id="UP000008311">
    <property type="component" value="Unassembled WGS sequence"/>
</dbReference>
<organism evidence="3 4">
    <name type="scientific">Ricinus communis</name>
    <name type="common">Castor bean</name>
    <dbReference type="NCBI Taxonomy" id="3988"/>
    <lineage>
        <taxon>Eukaryota</taxon>
        <taxon>Viridiplantae</taxon>
        <taxon>Streptophyta</taxon>
        <taxon>Embryophyta</taxon>
        <taxon>Tracheophyta</taxon>
        <taxon>Spermatophyta</taxon>
        <taxon>Magnoliopsida</taxon>
        <taxon>eudicotyledons</taxon>
        <taxon>Gunneridae</taxon>
        <taxon>Pentapetalae</taxon>
        <taxon>rosids</taxon>
        <taxon>fabids</taxon>
        <taxon>Malpighiales</taxon>
        <taxon>Euphorbiaceae</taxon>
        <taxon>Acalyphoideae</taxon>
        <taxon>Acalypheae</taxon>
        <taxon>Ricinus</taxon>
    </lineage>
</organism>
<keyword evidence="4" id="KW-1185">Reference proteome</keyword>
<dbReference type="InParanoid" id="B9RZW5"/>
<protein>
    <recommendedName>
        <fullName evidence="2">Stress-response A/B barrel domain-containing protein</fullName>
    </recommendedName>
</protein>
<dbReference type="EMBL" id="EQ973835">
    <property type="protein sequence ID" value="EEF43148.1"/>
    <property type="molecule type" value="Genomic_DNA"/>
</dbReference>
<dbReference type="GO" id="GO:0009865">
    <property type="term" value="P:pollen tube adhesion"/>
    <property type="evidence" value="ECO:0000318"/>
    <property type="project" value="GO_Central"/>
</dbReference>
<reference evidence="4" key="1">
    <citation type="journal article" date="2010" name="Nat. Biotechnol.">
        <title>Draft genome sequence of the oilseed species Ricinus communis.</title>
        <authorList>
            <person name="Chan A.P."/>
            <person name="Crabtree J."/>
            <person name="Zhao Q."/>
            <person name="Lorenzi H."/>
            <person name="Orvis J."/>
            <person name="Puiu D."/>
            <person name="Melake-Berhan A."/>
            <person name="Jones K.M."/>
            <person name="Redman J."/>
            <person name="Chen G."/>
            <person name="Cahoon E.B."/>
            <person name="Gedil M."/>
            <person name="Stanke M."/>
            <person name="Haas B.J."/>
            <person name="Wortman J.R."/>
            <person name="Fraser-Liggett C.M."/>
            <person name="Ravel J."/>
            <person name="Rabinowicz P.D."/>
        </authorList>
    </citation>
    <scope>NUCLEOTIDE SEQUENCE [LARGE SCALE GENOMIC DNA]</scope>
    <source>
        <strain evidence="4">cv. Hale</strain>
    </source>
</reference>
<dbReference type="Gene3D" id="3.30.70.100">
    <property type="match status" value="1"/>
</dbReference>
<dbReference type="PANTHER" id="PTHR33178:SF10">
    <property type="entry name" value="STRESS-RESPONSE A_B BARREL DOMAIN-CONTAINING PROTEIN"/>
    <property type="match status" value="1"/>
</dbReference>